<organism evidence="11 12">
    <name type="scientific">Methanosarcina vacuolata Z-761</name>
    <dbReference type="NCBI Taxonomy" id="1434123"/>
    <lineage>
        <taxon>Archaea</taxon>
        <taxon>Methanobacteriati</taxon>
        <taxon>Methanobacteriota</taxon>
        <taxon>Stenosarchaea group</taxon>
        <taxon>Methanomicrobia</taxon>
        <taxon>Methanosarcinales</taxon>
        <taxon>Methanosarcinaceae</taxon>
        <taxon>Methanosarcina</taxon>
    </lineage>
</organism>
<dbReference type="FunFam" id="2.30.170.20:FF:000006">
    <property type="entry name" value="50S ribosomal protein L24e"/>
    <property type="match status" value="1"/>
</dbReference>
<dbReference type="Gene3D" id="2.30.170.20">
    <property type="entry name" value="Ribosomal protein L24e"/>
    <property type="match status" value="1"/>
</dbReference>
<proteinExistence type="inferred from homology"/>
<evidence type="ECO:0000256" key="9">
    <source>
        <dbReference type="HAMAP-Rule" id="MF_00773"/>
    </source>
</evidence>
<sequence length="62" mass="7311">MEQRKCYFCGKMLEPGTGKLYVKKDGSTYYMHSSKCMNNFNLGRLPRRTEWTEKGKIQLKKA</sequence>
<keyword evidence="12" id="KW-1185">Reference proteome</keyword>
<dbReference type="GO" id="GO:1990904">
    <property type="term" value="C:ribonucleoprotein complex"/>
    <property type="evidence" value="ECO:0007669"/>
    <property type="project" value="UniProtKB-KW"/>
</dbReference>
<dbReference type="HAMAP" id="MF_00773">
    <property type="entry name" value="Ribosomal_eL24"/>
    <property type="match status" value="1"/>
</dbReference>
<dbReference type="InterPro" id="IPR038630">
    <property type="entry name" value="L24e/L24_sf"/>
</dbReference>
<keyword evidence="5" id="KW-0862">Zinc</keyword>
<dbReference type="InterPro" id="IPR055345">
    <property type="entry name" value="Ribosomal_eL24-rel_arc"/>
</dbReference>
<evidence type="ECO:0000313" key="11">
    <source>
        <dbReference type="EMBL" id="AKB44208.1"/>
    </source>
</evidence>
<dbReference type="Proteomes" id="UP000033096">
    <property type="component" value="Chromosome"/>
</dbReference>
<dbReference type="GO" id="GO:0005840">
    <property type="term" value="C:ribosome"/>
    <property type="evidence" value="ECO:0007669"/>
    <property type="project" value="UniProtKB-KW"/>
</dbReference>
<reference evidence="11 12" key="1">
    <citation type="submission" date="2014-07" db="EMBL/GenBank/DDBJ databases">
        <title>Methanogenic archaea and the global carbon cycle.</title>
        <authorList>
            <person name="Henriksen J.R."/>
            <person name="Luke J."/>
            <person name="Reinhart S."/>
            <person name="Benedict M.N."/>
            <person name="Youngblut N.D."/>
            <person name="Metcalf M.E."/>
            <person name="Whitaker R.J."/>
            <person name="Metcalf W.W."/>
        </authorList>
    </citation>
    <scope>NUCLEOTIDE SEQUENCE [LARGE SCALE GENOMIC DNA]</scope>
    <source>
        <strain evidence="11 12">Z-761</strain>
    </source>
</reference>
<dbReference type="GO" id="GO:0008270">
    <property type="term" value="F:zinc ion binding"/>
    <property type="evidence" value="ECO:0007669"/>
    <property type="project" value="UniProtKB-KW"/>
</dbReference>
<keyword evidence="6 9" id="KW-0694">RNA-binding</keyword>
<name>A0A0E3Q4A1_9EURY</name>
<evidence type="ECO:0000256" key="8">
    <source>
        <dbReference type="ARBA" id="ARBA00023274"/>
    </source>
</evidence>
<dbReference type="InterPro" id="IPR023442">
    <property type="entry name" value="Ribosomal_eL24_CS"/>
</dbReference>
<dbReference type="AlphaFoldDB" id="A0A0E3Q4A1"/>
<evidence type="ECO:0000256" key="7">
    <source>
        <dbReference type="ARBA" id="ARBA00022980"/>
    </source>
</evidence>
<keyword evidence="2" id="KW-0479">Metal-binding</keyword>
<dbReference type="HOGENOM" id="CLU_190191_0_0_2"/>
<dbReference type="InterPro" id="IPR011017">
    <property type="entry name" value="TRASH_dom"/>
</dbReference>
<dbReference type="RefSeq" id="WP_048107264.1">
    <property type="nucleotide sequence ID" value="NZ_CP009520.1"/>
</dbReference>
<dbReference type="STRING" id="1434123.MSVAZ_1939"/>
<evidence type="ECO:0000259" key="10">
    <source>
        <dbReference type="SMART" id="SM00746"/>
    </source>
</evidence>
<comment type="subunit">
    <text evidence="9">Part of the 50S ribosomal subunit. Forms a cluster with proteins L3 and L14.</text>
</comment>
<dbReference type="PROSITE" id="PS01073">
    <property type="entry name" value="RIBOSOMAL_L24E"/>
    <property type="match status" value="1"/>
</dbReference>
<evidence type="ECO:0000256" key="5">
    <source>
        <dbReference type="ARBA" id="ARBA00022833"/>
    </source>
</evidence>
<dbReference type="InterPro" id="IPR000988">
    <property type="entry name" value="Ribosomal_eL24-rel_N"/>
</dbReference>
<feature type="domain" description="TRASH" evidence="10">
    <location>
        <begin position="6"/>
        <end position="44"/>
    </location>
</feature>
<evidence type="ECO:0000256" key="6">
    <source>
        <dbReference type="ARBA" id="ARBA00022884"/>
    </source>
</evidence>
<dbReference type="PATRIC" id="fig|1434123.4.peg.2357"/>
<dbReference type="CDD" id="cd00472">
    <property type="entry name" value="Ribosomal_L24e_L24"/>
    <property type="match status" value="1"/>
</dbReference>
<evidence type="ECO:0000313" key="12">
    <source>
        <dbReference type="Proteomes" id="UP000033096"/>
    </source>
</evidence>
<evidence type="ECO:0000256" key="1">
    <source>
        <dbReference type="ARBA" id="ARBA00005647"/>
    </source>
</evidence>
<dbReference type="SUPFAM" id="SSF57716">
    <property type="entry name" value="Glucocorticoid receptor-like (DNA-binding domain)"/>
    <property type="match status" value="1"/>
</dbReference>
<gene>
    <name evidence="9" type="primary">rpl24e</name>
    <name evidence="11" type="ORF">MSVAZ_1939</name>
</gene>
<keyword evidence="3 9" id="KW-0699">rRNA-binding</keyword>
<dbReference type="Pfam" id="PF01246">
    <property type="entry name" value="Ribosomal_L24e"/>
    <property type="match status" value="1"/>
</dbReference>
<dbReference type="KEGG" id="mvc:MSVAZ_1939"/>
<dbReference type="GeneID" id="24810394"/>
<comment type="similarity">
    <text evidence="1 9">Belongs to the eukaryotic ribosomal protein eL24 family.</text>
</comment>
<dbReference type="EMBL" id="CP009520">
    <property type="protein sequence ID" value="AKB44208.1"/>
    <property type="molecule type" value="Genomic_DNA"/>
</dbReference>
<keyword evidence="7 9" id="KW-0689">Ribosomal protein</keyword>
<comment type="caution">
    <text evidence="9">Lacks conserved residue(s) required for the propagation of feature annotation.</text>
</comment>
<accession>A0A0E3Q4A1</accession>
<dbReference type="SMART" id="SM00746">
    <property type="entry name" value="TRASH"/>
    <property type="match status" value="1"/>
</dbReference>
<dbReference type="NCBIfam" id="NF034186">
    <property type="entry name" value="PRK14891.1-1"/>
    <property type="match status" value="1"/>
</dbReference>
<evidence type="ECO:0000256" key="2">
    <source>
        <dbReference type="ARBA" id="ARBA00022723"/>
    </source>
</evidence>
<evidence type="ECO:0000256" key="3">
    <source>
        <dbReference type="ARBA" id="ARBA00022730"/>
    </source>
</evidence>
<protein>
    <recommendedName>
        <fullName evidence="9">Large ribosomal subunit protein eL24</fullName>
    </recommendedName>
</protein>
<dbReference type="GO" id="GO:0003735">
    <property type="term" value="F:structural constituent of ribosome"/>
    <property type="evidence" value="ECO:0007669"/>
    <property type="project" value="InterPro"/>
</dbReference>
<evidence type="ECO:0000256" key="4">
    <source>
        <dbReference type="ARBA" id="ARBA00022771"/>
    </source>
</evidence>
<comment type="function">
    <text evidence="9">Binds to the 23S rRNA.</text>
</comment>
<keyword evidence="4" id="KW-0863">Zinc-finger</keyword>
<dbReference type="GO" id="GO:0019843">
    <property type="term" value="F:rRNA binding"/>
    <property type="evidence" value="ECO:0007669"/>
    <property type="project" value="UniProtKB-UniRule"/>
</dbReference>
<keyword evidence="8 9" id="KW-0687">Ribonucleoprotein</keyword>
<dbReference type="GO" id="GO:0006412">
    <property type="term" value="P:translation"/>
    <property type="evidence" value="ECO:0007669"/>
    <property type="project" value="UniProtKB-UniRule"/>
</dbReference>